<dbReference type="Proteomes" id="UP000602442">
    <property type="component" value="Unassembled WGS sequence"/>
</dbReference>
<keyword evidence="1" id="KW-0472">Membrane</keyword>
<feature type="transmembrane region" description="Helical" evidence="1">
    <location>
        <begin position="114"/>
        <end position="135"/>
    </location>
</feature>
<feature type="transmembrane region" description="Helical" evidence="1">
    <location>
        <begin position="288"/>
        <end position="309"/>
    </location>
</feature>
<dbReference type="RefSeq" id="WP_197919929.1">
    <property type="nucleotide sequence ID" value="NZ_CAWPTA010000006.1"/>
</dbReference>
<keyword evidence="1" id="KW-1133">Transmembrane helix</keyword>
<feature type="transmembrane region" description="Helical" evidence="1">
    <location>
        <begin position="255"/>
        <end position="276"/>
    </location>
</feature>
<feature type="transmembrane region" description="Helical" evidence="1">
    <location>
        <begin position="329"/>
        <end position="350"/>
    </location>
</feature>
<reference evidence="2 3" key="1">
    <citation type="submission" date="2020-11" db="EMBL/GenBank/DDBJ databases">
        <title>Erythrobacter sediminis sp. nov., a marine bacterium from a tidal flat of Garorim Bay.</title>
        <authorList>
            <person name="Kim D."/>
            <person name="Yoo Y."/>
            <person name="Kim J.-J."/>
        </authorList>
    </citation>
    <scope>NUCLEOTIDE SEQUENCE [LARGE SCALE GENOMIC DNA]</scope>
    <source>
        <strain evidence="2 3">JGD-13</strain>
    </source>
</reference>
<feature type="transmembrane region" description="Helical" evidence="1">
    <location>
        <begin position="388"/>
        <end position="409"/>
    </location>
</feature>
<gene>
    <name evidence="2" type="ORF">I5L03_01450</name>
</gene>
<keyword evidence="3" id="KW-1185">Reference proteome</keyword>
<evidence type="ECO:0000256" key="1">
    <source>
        <dbReference type="SAM" id="Phobius"/>
    </source>
</evidence>
<feature type="transmembrane region" description="Helical" evidence="1">
    <location>
        <begin position="81"/>
        <end position="108"/>
    </location>
</feature>
<feature type="transmembrane region" description="Helical" evidence="1">
    <location>
        <begin position="147"/>
        <end position="168"/>
    </location>
</feature>
<evidence type="ECO:0000313" key="3">
    <source>
        <dbReference type="Proteomes" id="UP000602442"/>
    </source>
</evidence>
<protein>
    <recommendedName>
        <fullName evidence="4">Polysaccharide biosynthesis protein</fullName>
    </recommendedName>
</protein>
<feature type="transmembrane region" description="Helical" evidence="1">
    <location>
        <begin position="213"/>
        <end position="235"/>
    </location>
</feature>
<accession>A0ABS0MZW4</accession>
<evidence type="ECO:0000313" key="2">
    <source>
        <dbReference type="EMBL" id="MBH5321247.1"/>
    </source>
</evidence>
<comment type="caution">
    <text evidence="2">The sequence shown here is derived from an EMBL/GenBank/DDBJ whole genome shotgun (WGS) entry which is preliminary data.</text>
</comment>
<keyword evidence="1" id="KW-0812">Transmembrane</keyword>
<sequence length="420" mass="44128">MAFRQALARSSQMVSGTLGNLLFQLIRNKLIALALGPAGVGWIALVNNLVETTATVTGGGVSDALNRELARKRPAYTQGQIVSTTLGISLLLMALALPAVAVALAWIVPQRLDFAVLALGVTVAIAGATGWRIIAGLFLGLGLARTMALATLAGAAANLALTAMLLSLGVTEPLIFVMLSPLCVIICGLIAARSRLAGLIESAAIRVMPAKGPVMIIALPVSIGLLLDPLIALYLRSVVGLQLGEVAIGLLQPGFLFVLLAASIFNTVAGITVVRWDQSEERAFSRDYALLLLAAFLLPIVGIGLIWLLQPIYPLLISLLFADEFRSGAIAVPWLLAGEALRMGGALFLFTFLSRQLGYLTILPRVLGLATAIAMIEMSPQLTIEVAARSYAAAFAANFALSLILWLGLQLRLYGNGGTN</sequence>
<evidence type="ECO:0008006" key="4">
    <source>
        <dbReference type="Google" id="ProtNLM"/>
    </source>
</evidence>
<name>A0ABS0MZW4_9SPHN</name>
<proteinExistence type="predicted"/>
<dbReference type="EMBL" id="JAEANY010000001">
    <property type="protein sequence ID" value="MBH5321247.1"/>
    <property type="molecule type" value="Genomic_DNA"/>
</dbReference>
<feature type="transmembrane region" description="Helical" evidence="1">
    <location>
        <begin position="174"/>
        <end position="192"/>
    </location>
</feature>
<feature type="transmembrane region" description="Helical" evidence="1">
    <location>
        <begin position="357"/>
        <end position="376"/>
    </location>
</feature>
<organism evidence="2 3">
    <name type="scientific">Aurantiacibacter sediminis</name>
    <dbReference type="NCBI Taxonomy" id="2793064"/>
    <lineage>
        <taxon>Bacteria</taxon>
        <taxon>Pseudomonadati</taxon>
        <taxon>Pseudomonadota</taxon>
        <taxon>Alphaproteobacteria</taxon>
        <taxon>Sphingomonadales</taxon>
        <taxon>Erythrobacteraceae</taxon>
        <taxon>Aurantiacibacter</taxon>
    </lineage>
</organism>